<accession>A0A485L594</accession>
<feature type="domain" description="RRM" evidence="4">
    <location>
        <begin position="1"/>
        <end position="88"/>
    </location>
</feature>
<organism evidence="6 7">
    <name type="scientific">Aphanomyces stellatus</name>
    <dbReference type="NCBI Taxonomy" id="120398"/>
    <lineage>
        <taxon>Eukaryota</taxon>
        <taxon>Sar</taxon>
        <taxon>Stramenopiles</taxon>
        <taxon>Oomycota</taxon>
        <taxon>Saprolegniomycetes</taxon>
        <taxon>Saprolegniales</taxon>
        <taxon>Verrucalvaceae</taxon>
        <taxon>Aphanomyces</taxon>
    </lineage>
</organism>
<dbReference type="SUPFAM" id="SSF54928">
    <property type="entry name" value="RNA-binding domain, RBD"/>
    <property type="match status" value="2"/>
</dbReference>
<gene>
    <name evidence="6" type="primary">Aste57867_15941</name>
    <name evidence="5" type="ORF">As57867_015885</name>
    <name evidence="6" type="ORF">ASTE57867_15941</name>
</gene>
<keyword evidence="7" id="KW-1185">Reference proteome</keyword>
<evidence type="ECO:0000313" key="7">
    <source>
        <dbReference type="Proteomes" id="UP000332933"/>
    </source>
</evidence>
<evidence type="ECO:0000313" key="5">
    <source>
        <dbReference type="EMBL" id="KAF0693046.1"/>
    </source>
</evidence>
<dbReference type="PANTHER" id="PTHR48025:SF1">
    <property type="entry name" value="RRM DOMAIN-CONTAINING PROTEIN"/>
    <property type="match status" value="1"/>
</dbReference>
<keyword evidence="1 2" id="KW-0694">RNA-binding</keyword>
<dbReference type="OrthoDB" id="78437at2759"/>
<reference evidence="5" key="2">
    <citation type="submission" date="2019-06" db="EMBL/GenBank/DDBJ databases">
        <title>Genomics analysis of Aphanomyces spp. identifies a new class of oomycete effector associated with host adaptation.</title>
        <authorList>
            <person name="Gaulin E."/>
        </authorList>
    </citation>
    <scope>NUCLEOTIDE SEQUENCE</scope>
    <source>
        <strain evidence="5">CBS 578.67</strain>
    </source>
</reference>
<dbReference type="SMART" id="SM00360">
    <property type="entry name" value="RRM"/>
    <property type="match status" value="2"/>
</dbReference>
<protein>
    <submittedName>
        <fullName evidence="6">Aste57867_15941 protein</fullName>
    </submittedName>
</protein>
<dbReference type="GO" id="GO:0003729">
    <property type="term" value="F:mRNA binding"/>
    <property type="evidence" value="ECO:0007669"/>
    <property type="project" value="TreeGrafter"/>
</dbReference>
<dbReference type="InterPro" id="IPR012677">
    <property type="entry name" value="Nucleotide-bd_a/b_plait_sf"/>
</dbReference>
<dbReference type="InterPro" id="IPR000504">
    <property type="entry name" value="RRM_dom"/>
</dbReference>
<evidence type="ECO:0000256" key="3">
    <source>
        <dbReference type="SAM" id="MobiDB-lite"/>
    </source>
</evidence>
<evidence type="ECO:0000313" key="6">
    <source>
        <dbReference type="EMBL" id="VFT92727.1"/>
    </source>
</evidence>
<feature type="region of interest" description="Disordered" evidence="3">
    <location>
        <begin position="157"/>
        <end position="202"/>
    </location>
</feature>
<dbReference type="PROSITE" id="PS50102">
    <property type="entry name" value="RRM"/>
    <property type="match status" value="1"/>
</dbReference>
<dbReference type="Gene3D" id="3.30.70.330">
    <property type="match status" value="1"/>
</dbReference>
<reference evidence="6 7" key="1">
    <citation type="submission" date="2019-03" db="EMBL/GenBank/DDBJ databases">
        <authorList>
            <person name="Gaulin E."/>
            <person name="Dumas B."/>
        </authorList>
    </citation>
    <scope>NUCLEOTIDE SEQUENCE [LARGE SCALE GENOMIC DNA]</scope>
    <source>
        <strain evidence="6">CBS 568.67</strain>
    </source>
</reference>
<dbReference type="InterPro" id="IPR050502">
    <property type="entry name" value="Euk_RNA-bind_prot"/>
</dbReference>
<feature type="compositionally biased region" description="Basic and acidic residues" evidence="3">
    <location>
        <begin position="105"/>
        <end position="115"/>
    </location>
</feature>
<dbReference type="Proteomes" id="UP000332933">
    <property type="component" value="Unassembled WGS sequence"/>
</dbReference>
<feature type="region of interest" description="Disordered" evidence="3">
    <location>
        <begin position="85"/>
        <end position="134"/>
    </location>
</feature>
<dbReference type="PANTHER" id="PTHR48025">
    <property type="entry name" value="OS02G0815200 PROTEIN"/>
    <property type="match status" value="1"/>
</dbReference>
<feature type="compositionally biased region" description="Pro residues" evidence="3">
    <location>
        <begin position="189"/>
        <end position="202"/>
    </location>
</feature>
<proteinExistence type="predicted"/>
<evidence type="ECO:0000259" key="4">
    <source>
        <dbReference type="PROSITE" id="PS50102"/>
    </source>
</evidence>
<evidence type="ECO:0000256" key="1">
    <source>
        <dbReference type="ARBA" id="ARBA00022884"/>
    </source>
</evidence>
<dbReference type="EMBL" id="VJMH01005775">
    <property type="protein sequence ID" value="KAF0693046.1"/>
    <property type="molecule type" value="Genomic_DNA"/>
</dbReference>
<dbReference type="AlphaFoldDB" id="A0A485L594"/>
<dbReference type="EMBL" id="CAADRA010005796">
    <property type="protein sequence ID" value="VFT92727.1"/>
    <property type="molecule type" value="Genomic_DNA"/>
</dbReference>
<evidence type="ECO:0000256" key="2">
    <source>
        <dbReference type="PROSITE-ProRule" id="PRU00176"/>
    </source>
</evidence>
<name>A0A485L594_9STRA</name>
<dbReference type="Pfam" id="PF00076">
    <property type="entry name" value="RRM_1"/>
    <property type="match status" value="2"/>
</dbReference>
<dbReference type="InterPro" id="IPR035979">
    <property type="entry name" value="RBD_domain_sf"/>
</dbReference>
<sequence length="486" mass="53213">MQIGGAAFPPHSRLFVVCGRLVTNDELDKLFSPFGTVASVRIALDRSNKSRGFAFVQYAKAAEAAAAIEALHGAHLHGHTFKVSLAHASSPKGKKKDVLLPSGKRARDDKGEKPSHASKRMGSQTSQVDEDAEDAATTAIVQSVLTDMVQHVVDHVAASSKSSLKRKDSDAGVRAPWSKRQPATKVPKRPAPPPKTSGPFPPRAKLFVTSVYEYTHQELHAMFHVYGDFDHVQMVHCQGKLHTMAYVQYTKMSTATFVLDSFADDRSLLSVTLADEIKQTSRIMLNWIQVAFTMPTPLLTSIVSQCAGMEFIDIPVASDTGAAKGRANIKFTNETLARAALAYLGAAAAAREIQTLQLIADPTSSYEVDIRAVESQFAHLMSTPYYPSTPPPPPSTTTDDDMWLHLTSDASFTWHDIQSVVTPVPVLDMVMDHDPPVVFEAWLQFASAKYALLAMNTLLQSCRFHVSVARQPPPSLRHTKKAKRLM</sequence>